<evidence type="ECO:0000313" key="2">
    <source>
        <dbReference type="Proteomes" id="UP000277204"/>
    </source>
</evidence>
<dbReference type="AlphaFoldDB" id="A0A183MR77"/>
<evidence type="ECO:0000313" key="1">
    <source>
        <dbReference type="EMBL" id="VDP28278.1"/>
    </source>
</evidence>
<sequence>MQLDDSNFADDQAFLFHTHKQMQVKKNSMASTSASVGLNIHNRNINIIKYNTENTNTITLDGETLEQVGVTRTWLISIIDRRGGSDSDVKARIDNTRTTLLQLTNIRIQNTCQPISKAESSKRTSKQFCCIELKPRNYYNHHQNNAGIHKQFST</sequence>
<keyword evidence="2" id="KW-1185">Reference proteome</keyword>
<dbReference type="EMBL" id="UZAI01017688">
    <property type="protein sequence ID" value="VDP28278.1"/>
    <property type="molecule type" value="Genomic_DNA"/>
</dbReference>
<organism evidence="1 2">
    <name type="scientific">Schistosoma margrebowiei</name>
    <dbReference type="NCBI Taxonomy" id="48269"/>
    <lineage>
        <taxon>Eukaryota</taxon>
        <taxon>Metazoa</taxon>
        <taxon>Spiralia</taxon>
        <taxon>Lophotrochozoa</taxon>
        <taxon>Platyhelminthes</taxon>
        <taxon>Trematoda</taxon>
        <taxon>Digenea</taxon>
        <taxon>Strigeidida</taxon>
        <taxon>Schistosomatoidea</taxon>
        <taxon>Schistosomatidae</taxon>
        <taxon>Schistosoma</taxon>
    </lineage>
</organism>
<name>A0A183MR77_9TREM</name>
<accession>A0A183MR77</accession>
<dbReference type="Proteomes" id="UP000277204">
    <property type="component" value="Unassembled WGS sequence"/>
</dbReference>
<protein>
    <submittedName>
        <fullName evidence="1">Uncharacterized protein</fullName>
    </submittedName>
</protein>
<proteinExistence type="predicted"/>
<gene>
    <name evidence="1" type="ORF">SMRZ_LOCUS18552</name>
</gene>
<reference evidence="1 2" key="1">
    <citation type="submission" date="2018-11" db="EMBL/GenBank/DDBJ databases">
        <authorList>
            <consortium name="Pathogen Informatics"/>
        </authorList>
    </citation>
    <scope>NUCLEOTIDE SEQUENCE [LARGE SCALE GENOMIC DNA]</scope>
    <source>
        <strain evidence="1 2">Zambia</strain>
    </source>
</reference>